<name>A0ABR1MRM7_9PEZI</name>
<keyword evidence="2" id="KW-1185">Reference proteome</keyword>
<organism evidence="1 2">
    <name type="scientific">Phyllosticta citricarpa</name>
    <dbReference type="NCBI Taxonomy" id="55181"/>
    <lineage>
        <taxon>Eukaryota</taxon>
        <taxon>Fungi</taxon>
        <taxon>Dikarya</taxon>
        <taxon>Ascomycota</taxon>
        <taxon>Pezizomycotina</taxon>
        <taxon>Dothideomycetes</taxon>
        <taxon>Dothideomycetes incertae sedis</taxon>
        <taxon>Botryosphaeriales</taxon>
        <taxon>Phyllostictaceae</taxon>
        <taxon>Phyllosticta</taxon>
    </lineage>
</organism>
<evidence type="ECO:0000313" key="2">
    <source>
        <dbReference type="Proteomes" id="UP001365128"/>
    </source>
</evidence>
<reference evidence="1 2" key="1">
    <citation type="submission" date="2024-04" db="EMBL/GenBank/DDBJ databases">
        <title>Phyllosticta paracitricarpa is synonymous to the EU quarantine fungus P. citricarpa based on phylogenomic analyses.</title>
        <authorList>
            <consortium name="Lawrence Berkeley National Laboratory"/>
            <person name="Van Ingen-Buijs V.A."/>
            <person name="Van Westerhoven A.C."/>
            <person name="Haridas S."/>
            <person name="Skiadas P."/>
            <person name="Martin F."/>
            <person name="Groenewald J.Z."/>
            <person name="Crous P.W."/>
            <person name="Seidl M.F."/>
        </authorList>
    </citation>
    <scope>NUCLEOTIDE SEQUENCE [LARGE SCALE GENOMIC DNA]</scope>
    <source>
        <strain evidence="1 2">CBS 122670</strain>
    </source>
</reference>
<accession>A0ABR1MRM7</accession>
<proteinExistence type="predicted"/>
<gene>
    <name evidence="1" type="ORF">IWX46DRAFT_135331</name>
</gene>
<dbReference type="EMBL" id="JBBPDW010000002">
    <property type="protein sequence ID" value="KAK7555650.1"/>
    <property type="molecule type" value="Genomic_DNA"/>
</dbReference>
<comment type="caution">
    <text evidence="1">The sequence shown here is derived from an EMBL/GenBank/DDBJ whole genome shotgun (WGS) entry which is preliminary data.</text>
</comment>
<sequence length="82" mass="9693">MDVPLFLSLFRASLSFPIACVAIRQTRKKRHWWWWWWQSCACMGTTRWIVQKNNFTRTSSGKLTRHLKQIPSLLACLSPSLL</sequence>
<dbReference type="Proteomes" id="UP001365128">
    <property type="component" value="Unassembled WGS sequence"/>
</dbReference>
<protein>
    <recommendedName>
        <fullName evidence="3">Secreted protein</fullName>
    </recommendedName>
</protein>
<evidence type="ECO:0000313" key="1">
    <source>
        <dbReference type="EMBL" id="KAK7555650.1"/>
    </source>
</evidence>
<evidence type="ECO:0008006" key="3">
    <source>
        <dbReference type="Google" id="ProtNLM"/>
    </source>
</evidence>